<feature type="transmembrane region" description="Helical" evidence="1">
    <location>
        <begin position="318"/>
        <end position="335"/>
    </location>
</feature>
<feature type="transmembrane region" description="Helical" evidence="1">
    <location>
        <begin position="14"/>
        <end position="35"/>
    </location>
</feature>
<gene>
    <name evidence="2" type="ORF">BH747_06720</name>
</gene>
<reference evidence="2 3" key="1">
    <citation type="journal article" date="2017" name="BMC Microbiol.">
        <title>Comparative genomics of Enterococcus spp. isolated from bovine feces.</title>
        <authorList>
            <person name="Beukers A.G."/>
            <person name="Zaheer R."/>
            <person name="Goji N."/>
            <person name="Amoako K.K."/>
            <person name="Chaves A.V."/>
            <person name="Ward M.P."/>
            <person name="McAllister T.A."/>
        </authorList>
    </citation>
    <scope>NUCLEOTIDE SEQUENCE [LARGE SCALE GENOMIC DNA]</scope>
    <source>
        <strain evidence="2 3">F1129D 143</strain>
    </source>
</reference>
<evidence type="ECO:0000313" key="2">
    <source>
        <dbReference type="EMBL" id="OQO70388.1"/>
    </source>
</evidence>
<name>A0A1V8YCR8_9ENTE</name>
<evidence type="ECO:0000256" key="1">
    <source>
        <dbReference type="SAM" id="Phobius"/>
    </source>
</evidence>
<feature type="transmembrane region" description="Helical" evidence="1">
    <location>
        <begin position="81"/>
        <end position="98"/>
    </location>
</feature>
<proteinExistence type="predicted"/>
<dbReference type="Pfam" id="PF19528">
    <property type="entry name" value="DUF6056"/>
    <property type="match status" value="1"/>
</dbReference>
<keyword evidence="1" id="KW-1133">Transmembrane helix</keyword>
<feature type="transmembrane region" description="Helical" evidence="1">
    <location>
        <begin position="137"/>
        <end position="154"/>
    </location>
</feature>
<evidence type="ECO:0000313" key="3">
    <source>
        <dbReference type="Proteomes" id="UP000192477"/>
    </source>
</evidence>
<accession>A0A1V8YCR8</accession>
<feature type="transmembrane region" description="Helical" evidence="1">
    <location>
        <begin position="190"/>
        <end position="205"/>
    </location>
</feature>
<comment type="caution">
    <text evidence="2">The sequence shown here is derived from an EMBL/GenBank/DDBJ whole genome shotgun (WGS) entry which is preliminary data.</text>
</comment>
<dbReference type="AlphaFoldDB" id="A0A1V8YCR8"/>
<feature type="transmembrane region" description="Helical" evidence="1">
    <location>
        <begin position="214"/>
        <end position="232"/>
    </location>
</feature>
<dbReference type="InterPro" id="IPR045691">
    <property type="entry name" value="DUF6056"/>
</dbReference>
<feature type="transmembrane region" description="Helical" evidence="1">
    <location>
        <begin position="296"/>
        <end position="312"/>
    </location>
</feature>
<dbReference type="RefSeq" id="WP_081183536.1">
    <property type="nucleotide sequence ID" value="NZ_MJEA01000005.1"/>
</dbReference>
<keyword evidence="1" id="KW-0472">Membrane</keyword>
<dbReference type="STRING" id="112904.BH747_06720"/>
<feature type="transmembrane region" description="Helical" evidence="1">
    <location>
        <begin position="347"/>
        <end position="369"/>
    </location>
</feature>
<keyword evidence="1" id="KW-0812">Transmembrane</keyword>
<dbReference type="EMBL" id="MJEA01000005">
    <property type="protein sequence ID" value="OQO70388.1"/>
    <property type="molecule type" value="Genomic_DNA"/>
</dbReference>
<sequence>MKQIKESVIRNKKILAILATYLVMVVLNFLTPLIADDIEYMYKTTSFSTILHDEYTQYMTWTGRSVVHIIARLFLLMPKTVFNLVNPLIYVLLALLIYKMTTKDDTIFYTFKYFLINLFLWLFLPAFGQTILWETGAANYLWGGIIVTSFLFIYHRYYENEKELPFHPVINSILVTLLGILAGWCNENTSGGMILIVLGYLYFYYQKKKPFKPWMFTGILGAVFGLWMMVTAPGNAQRAAYFARSQWSLPRKLYSGVFSITKTLYEHSLSLFILMAILIVLSLFLQRHKEWLKLSYIYLFAGIATIYVLSLSPTGLNWGRSFFGGVLFIIIAIASEWPDQVTKSFSGIFYGVISAVLITQFLFTFALGMNDMILSYRDIHQQYQYVKEQKKQGNINPVIADFTSYNSTGHTAYSDVLSHVQVDASAQVNRANAKYFGLESIRSVPKNTWKDIYQHGDAELMNTWDVSTYFEKLKQANQTILLSGAGSNRQMNQLLAEKIKELFPTFKTDQLSQDWNFVGIRIVGKETQFAQNENYNLLTQVINGKNISVVSSFTPYEEQQFAKIKVGEVNADRNTTGINIAVLSKDGKLLDAVNIHIENDQMTLSR</sequence>
<dbReference type="OrthoDB" id="1661582at2"/>
<feature type="transmembrane region" description="Helical" evidence="1">
    <location>
        <begin position="264"/>
        <end position="284"/>
    </location>
</feature>
<feature type="transmembrane region" description="Helical" evidence="1">
    <location>
        <begin position="166"/>
        <end position="184"/>
    </location>
</feature>
<protein>
    <submittedName>
        <fullName evidence="2">Uncharacterized protein</fullName>
    </submittedName>
</protein>
<feature type="transmembrane region" description="Helical" evidence="1">
    <location>
        <begin position="110"/>
        <end position="131"/>
    </location>
</feature>
<dbReference type="Proteomes" id="UP000192477">
    <property type="component" value="Unassembled WGS sequence"/>
</dbReference>
<organism evidence="2 3">
    <name type="scientific">Enterococcus villorum</name>
    <dbReference type="NCBI Taxonomy" id="112904"/>
    <lineage>
        <taxon>Bacteria</taxon>
        <taxon>Bacillati</taxon>
        <taxon>Bacillota</taxon>
        <taxon>Bacilli</taxon>
        <taxon>Lactobacillales</taxon>
        <taxon>Enterococcaceae</taxon>
        <taxon>Enterococcus</taxon>
    </lineage>
</organism>